<feature type="region of interest" description="Disordered" evidence="2">
    <location>
        <begin position="320"/>
        <end position="395"/>
    </location>
</feature>
<gene>
    <name evidence="4" type="ORF">ILEXP_LOCUS7419</name>
</gene>
<evidence type="ECO:0000256" key="2">
    <source>
        <dbReference type="SAM" id="MobiDB-lite"/>
    </source>
</evidence>
<proteinExistence type="predicted"/>
<evidence type="ECO:0000256" key="1">
    <source>
        <dbReference type="PROSITE-ProRule" id="PRU00047"/>
    </source>
</evidence>
<evidence type="ECO:0000313" key="4">
    <source>
        <dbReference type="EMBL" id="CAK9140004.1"/>
    </source>
</evidence>
<feature type="domain" description="CCHC-type" evidence="3">
    <location>
        <begin position="117"/>
        <end position="130"/>
    </location>
</feature>
<organism evidence="4 5">
    <name type="scientific">Ilex paraguariensis</name>
    <name type="common">yerba mate</name>
    <dbReference type="NCBI Taxonomy" id="185542"/>
    <lineage>
        <taxon>Eukaryota</taxon>
        <taxon>Viridiplantae</taxon>
        <taxon>Streptophyta</taxon>
        <taxon>Embryophyta</taxon>
        <taxon>Tracheophyta</taxon>
        <taxon>Spermatophyta</taxon>
        <taxon>Magnoliopsida</taxon>
        <taxon>eudicotyledons</taxon>
        <taxon>Gunneridae</taxon>
        <taxon>Pentapetalae</taxon>
        <taxon>asterids</taxon>
        <taxon>campanulids</taxon>
        <taxon>Aquifoliales</taxon>
        <taxon>Aquifoliaceae</taxon>
        <taxon>Ilex</taxon>
    </lineage>
</organism>
<dbReference type="Proteomes" id="UP001642360">
    <property type="component" value="Unassembled WGS sequence"/>
</dbReference>
<reference evidence="4 5" key="1">
    <citation type="submission" date="2024-02" db="EMBL/GenBank/DDBJ databases">
        <authorList>
            <person name="Vignale AGUSTIN F."/>
            <person name="Sosa J E."/>
            <person name="Modenutti C."/>
        </authorList>
    </citation>
    <scope>NUCLEOTIDE SEQUENCE [LARGE SCALE GENOMIC DNA]</scope>
</reference>
<keyword evidence="1" id="KW-0863">Zinc-finger</keyword>
<dbReference type="InterPro" id="IPR025836">
    <property type="entry name" value="Zn_knuckle_CX2CX4HX4C"/>
</dbReference>
<sequence length="395" mass="44673">MEKLWSNFKLLGEEQIDLNIGNQADDVLEEKGRVCLLGRLHTNRPFNRTTFKSTMKKRVLEGMPWSFDNHLLLLTEYLRVRILLDVDKALLWGMTVRGTDGTKFIVYFRYERLPNVCYFCGCFGHGERDCLVRLGDQSSNKGPLQYGPWLRALGEKTKKVVQQKKTFTEVHQAFEQGTTMGGEMGEGEDTATVDATIMEVGDNPRNSELMEHVSMMIGGPDTMKMGEQEAVTGESSGFRTVDLESNLENLADKHYLSDEGPNKPIGPDLMVDQLQHLRQDDKPTTMGNNEFFSPHIHKDYLQCERDTVKSKTTEVHTLTEVEKDDKSKGKGVLVEDSKGRKNLKNWKRQARAPNVSAKTKKEAIVGNKRQTANAVHTMEVDGQSSSKKRVSLDQV</sequence>
<keyword evidence="5" id="KW-1185">Reference proteome</keyword>
<keyword evidence="1" id="KW-0862">Zinc</keyword>
<dbReference type="Pfam" id="PF14392">
    <property type="entry name" value="zf-CCHC_4"/>
    <property type="match status" value="1"/>
</dbReference>
<dbReference type="GO" id="GO:0008270">
    <property type="term" value="F:zinc ion binding"/>
    <property type="evidence" value="ECO:0007669"/>
    <property type="project" value="UniProtKB-KW"/>
</dbReference>
<dbReference type="EMBL" id="CAUOFW020001003">
    <property type="protein sequence ID" value="CAK9140004.1"/>
    <property type="molecule type" value="Genomic_DNA"/>
</dbReference>
<dbReference type="AlphaFoldDB" id="A0ABC8RAM4"/>
<feature type="compositionally biased region" description="Basic and acidic residues" evidence="2">
    <location>
        <begin position="320"/>
        <end position="339"/>
    </location>
</feature>
<accession>A0ABC8RAM4</accession>
<protein>
    <recommendedName>
        <fullName evidence="3">CCHC-type domain-containing protein</fullName>
    </recommendedName>
</protein>
<evidence type="ECO:0000259" key="3">
    <source>
        <dbReference type="PROSITE" id="PS50158"/>
    </source>
</evidence>
<dbReference type="InterPro" id="IPR001878">
    <property type="entry name" value="Znf_CCHC"/>
</dbReference>
<evidence type="ECO:0000313" key="5">
    <source>
        <dbReference type="Proteomes" id="UP001642360"/>
    </source>
</evidence>
<keyword evidence="1" id="KW-0479">Metal-binding</keyword>
<feature type="compositionally biased region" description="Basic residues" evidence="2">
    <location>
        <begin position="340"/>
        <end position="350"/>
    </location>
</feature>
<dbReference type="PANTHER" id="PTHR31286">
    <property type="entry name" value="GLYCINE-RICH CELL WALL STRUCTURAL PROTEIN 1.8-LIKE"/>
    <property type="match status" value="1"/>
</dbReference>
<comment type="caution">
    <text evidence="4">The sequence shown here is derived from an EMBL/GenBank/DDBJ whole genome shotgun (WGS) entry which is preliminary data.</text>
</comment>
<dbReference type="PANTHER" id="PTHR31286:SF167">
    <property type="entry name" value="OS09G0268800 PROTEIN"/>
    <property type="match status" value="1"/>
</dbReference>
<dbReference type="PROSITE" id="PS50158">
    <property type="entry name" value="ZF_CCHC"/>
    <property type="match status" value="1"/>
</dbReference>
<dbReference type="InterPro" id="IPR040256">
    <property type="entry name" value="At4g02000-like"/>
</dbReference>
<name>A0ABC8RAM4_9AQUA</name>